<feature type="region of interest" description="Disordered" evidence="1">
    <location>
        <begin position="296"/>
        <end position="348"/>
    </location>
</feature>
<evidence type="ECO:0000313" key="5">
    <source>
        <dbReference type="Proteomes" id="UP000799437"/>
    </source>
</evidence>
<sequence>MTATSPEVARVLRTIFRRCIECENVALSCPSCPTGQICSITTKTCDTCPGAICIADPSASSNNAANKKSGPNVGAIAGGVVGGIAFIVLATWLVWKFCIKRRQQEMDDAAAWDQTNLPPEKRNTQFTMRRDARMSTHTVHSLASTVLTRASNIIQIAYIPGITNRSGPQSPQLLVPPVPPIPIIVSNSSQPSSPYSQQHEDSHYFMPGDLRSVRGSTYTGYTDVSDNRSSFHTINTIVNDNRSSFHTMHSRQSITPSLARSSVATTIYRNDAVVDPMPATTVLRGKAAVINVKSGSPLATPAPGTPQAPSAEFGSIQRPAQTRTPSSPSLTAGNPPPSSSSVSEARPVPVTISKKKPSLISMNSSSSLLSISPISTPRPNTLNSAVSISESDDEQSSIRRSLVDDGRASPGLADIPGDLPVSTHSPFADMSATILSPRTHQQQSGSRRAAALDPVTETDETRRESSQIGRSRSPFGDEHECP</sequence>
<keyword evidence="2" id="KW-1133">Transmembrane helix</keyword>
<keyword evidence="2" id="KW-0812">Transmembrane</keyword>
<name>A0A6A6VW01_9PEZI</name>
<dbReference type="Proteomes" id="UP000799437">
    <property type="component" value="Unassembled WGS sequence"/>
</dbReference>
<keyword evidence="2" id="KW-0472">Membrane</keyword>
<evidence type="ECO:0000259" key="3">
    <source>
        <dbReference type="Pfam" id="PF09463"/>
    </source>
</evidence>
<dbReference type="GeneID" id="54480912"/>
<dbReference type="AlphaFoldDB" id="A0A6A6VW01"/>
<dbReference type="Pfam" id="PF09463">
    <property type="entry name" value="Opy2"/>
    <property type="match status" value="1"/>
</dbReference>
<dbReference type="OrthoDB" id="2402916at2759"/>
<feature type="compositionally biased region" description="Polar residues" evidence="1">
    <location>
        <begin position="318"/>
        <end position="332"/>
    </location>
</feature>
<gene>
    <name evidence="4" type="ORF">EJ05DRAFT_214309</name>
</gene>
<keyword evidence="5" id="KW-1185">Reference proteome</keyword>
<dbReference type="EMBL" id="ML996584">
    <property type="protein sequence ID" value="KAF2753421.1"/>
    <property type="molecule type" value="Genomic_DNA"/>
</dbReference>
<protein>
    <recommendedName>
        <fullName evidence="3">Membrane anchor Opy2 N-terminal domain-containing protein</fullName>
    </recommendedName>
</protein>
<evidence type="ECO:0000313" key="4">
    <source>
        <dbReference type="EMBL" id="KAF2753421.1"/>
    </source>
</evidence>
<accession>A0A6A6VW01</accession>
<evidence type="ECO:0000256" key="2">
    <source>
        <dbReference type="SAM" id="Phobius"/>
    </source>
</evidence>
<feature type="compositionally biased region" description="Polar residues" evidence="1">
    <location>
        <begin position="433"/>
        <end position="446"/>
    </location>
</feature>
<reference evidence="4" key="1">
    <citation type="journal article" date="2020" name="Stud. Mycol.">
        <title>101 Dothideomycetes genomes: a test case for predicting lifestyles and emergence of pathogens.</title>
        <authorList>
            <person name="Haridas S."/>
            <person name="Albert R."/>
            <person name="Binder M."/>
            <person name="Bloem J."/>
            <person name="Labutti K."/>
            <person name="Salamov A."/>
            <person name="Andreopoulos B."/>
            <person name="Baker S."/>
            <person name="Barry K."/>
            <person name="Bills G."/>
            <person name="Bluhm B."/>
            <person name="Cannon C."/>
            <person name="Castanera R."/>
            <person name="Culley D."/>
            <person name="Daum C."/>
            <person name="Ezra D."/>
            <person name="Gonzalez J."/>
            <person name="Henrissat B."/>
            <person name="Kuo A."/>
            <person name="Liang C."/>
            <person name="Lipzen A."/>
            <person name="Lutzoni F."/>
            <person name="Magnuson J."/>
            <person name="Mondo S."/>
            <person name="Nolan M."/>
            <person name="Ohm R."/>
            <person name="Pangilinan J."/>
            <person name="Park H.-J."/>
            <person name="Ramirez L."/>
            <person name="Alfaro M."/>
            <person name="Sun H."/>
            <person name="Tritt A."/>
            <person name="Yoshinaga Y."/>
            <person name="Zwiers L.-H."/>
            <person name="Turgeon B."/>
            <person name="Goodwin S."/>
            <person name="Spatafora J."/>
            <person name="Crous P."/>
            <person name="Grigoriev I."/>
        </authorList>
    </citation>
    <scope>NUCLEOTIDE SEQUENCE</scope>
    <source>
        <strain evidence="4">CBS 121739</strain>
    </source>
</reference>
<organism evidence="4 5">
    <name type="scientific">Pseudovirgaria hyperparasitica</name>
    <dbReference type="NCBI Taxonomy" id="470096"/>
    <lineage>
        <taxon>Eukaryota</taxon>
        <taxon>Fungi</taxon>
        <taxon>Dikarya</taxon>
        <taxon>Ascomycota</taxon>
        <taxon>Pezizomycotina</taxon>
        <taxon>Dothideomycetes</taxon>
        <taxon>Dothideomycetes incertae sedis</taxon>
        <taxon>Acrospermales</taxon>
        <taxon>Acrospermaceae</taxon>
        <taxon>Pseudovirgaria</taxon>
    </lineage>
</organism>
<feature type="domain" description="Membrane anchor Opy2 N-terminal" evidence="3">
    <location>
        <begin position="19"/>
        <end position="53"/>
    </location>
</feature>
<feature type="transmembrane region" description="Helical" evidence="2">
    <location>
        <begin position="73"/>
        <end position="95"/>
    </location>
</feature>
<feature type="region of interest" description="Disordered" evidence="1">
    <location>
        <begin position="362"/>
        <end position="482"/>
    </location>
</feature>
<feature type="compositionally biased region" description="Low complexity" evidence="1">
    <location>
        <begin position="362"/>
        <end position="377"/>
    </location>
</feature>
<dbReference type="InterPro" id="IPR018571">
    <property type="entry name" value="Membrane_anchor_Opy2_N"/>
</dbReference>
<dbReference type="RefSeq" id="XP_033595872.1">
    <property type="nucleotide sequence ID" value="XM_033739858.1"/>
</dbReference>
<evidence type="ECO:0000256" key="1">
    <source>
        <dbReference type="SAM" id="MobiDB-lite"/>
    </source>
</evidence>
<proteinExistence type="predicted"/>